<gene>
    <name evidence="1" type="ORF">RGQ13_08715</name>
</gene>
<proteinExistence type="predicted"/>
<name>A0ABY9TZM6_9GAMM</name>
<keyword evidence="2" id="KW-1185">Reference proteome</keyword>
<evidence type="ECO:0000313" key="2">
    <source>
        <dbReference type="Proteomes" id="UP001258994"/>
    </source>
</evidence>
<evidence type="ECO:0000313" key="1">
    <source>
        <dbReference type="EMBL" id="WNC74061.1"/>
    </source>
</evidence>
<reference evidence="2" key="1">
    <citation type="submission" date="2023-09" db="EMBL/GenBank/DDBJ databases">
        <authorList>
            <person name="Zhang C."/>
        </authorList>
    </citation>
    <scope>NUCLEOTIDE SEQUENCE [LARGE SCALE GENOMIC DNA]</scope>
    <source>
        <strain evidence="2">SQ149</strain>
    </source>
</reference>
<accession>A0ABY9TZM6</accession>
<dbReference type="Proteomes" id="UP001258994">
    <property type="component" value="Chromosome"/>
</dbReference>
<organism evidence="1 2">
    <name type="scientific">Thalassotalea psychrophila</name>
    <dbReference type="NCBI Taxonomy" id="3065647"/>
    <lineage>
        <taxon>Bacteria</taxon>
        <taxon>Pseudomonadati</taxon>
        <taxon>Pseudomonadota</taxon>
        <taxon>Gammaproteobacteria</taxon>
        <taxon>Alteromonadales</taxon>
        <taxon>Colwelliaceae</taxon>
        <taxon>Thalassotalea</taxon>
    </lineage>
</organism>
<sequence length="115" mass="13404">MTITKIPTEFIPTFHNKYLITKCGVVFNPHTTHQRIELFTVNGEDYIKHQLLGEEGIKDDLRFKEPKTRRVLLKVSELLDLTFNDPLAIVKHYPSSLIVEETEEEELQRILKEAA</sequence>
<dbReference type="RefSeq" id="WP_348393170.1">
    <property type="nucleotide sequence ID" value="NZ_CP134145.1"/>
</dbReference>
<dbReference type="EMBL" id="CP134145">
    <property type="protein sequence ID" value="WNC74061.1"/>
    <property type="molecule type" value="Genomic_DNA"/>
</dbReference>
<protein>
    <submittedName>
        <fullName evidence="1">Uncharacterized protein</fullName>
    </submittedName>
</protein>